<protein>
    <submittedName>
        <fullName evidence="2">Uncharacterized protein</fullName>
    </submittedName>
</protein>
<dbReference type="EMBL" id="JAYKXP010000024">
    <property type="protein sequence ID" value="KAK7045570.1"/>
    <property type="molecule type" value="Genomic_DNA"/>
</dbReference>
<evidence type="ECO:0000256" key="1">
    <source>
        <dbReference type="SAM" id="MobiDB-lite"/>
    </source>
</evidence>
<feature type="compositionally biased region" description="Low complexity" evidence="1">
    <location>
        <begin position="507"/>
        <end position="518"/>
    </location>
</feature>
<evidence type="ECO:0000313" key="2">
    <source>
        <dbReference type="EMBL" id="KAK7045570.1"/>
    </source>
</evidence>
<comment type="caution">
    <text evidence="2">The sequence shown here is derived from an EMBL/GenBank/DDBJ whole genome shotgun (WGS) entry which is preliminary data.</text>
</comment>
<organism evidence="2 3">
    <name type="scientific">Paramarasmius palmivorus</name>
    <dbReference type="NCBI Taxonomy" id="297713"/>
    <lineage>
        <taxon>Eukaryota</taxon>
        <taxon>Fungi</taxon>
        <taxon>Dikarya</taxon>
        <taxon>Basidiomycota</taxon>
        <taxon>Agaricomycotina</taxon>
        <taxon>Agaricomycetes</taxon>
        <taxon>Agaricomycetidae</taxon>
        <taxon>Agaricales</taxon>
        <taxon>Marasmiineae</taxon>
        <taxon>Marasmiaceae</taxon>
        <taxon>Paramarasmius</taxon>
    </lineage>
</organism>
<feature type="region of interest" description="Disordered" evidence="1">
    <location>
        <begin position="1"/>
        <end position="81"/>
    </location>
</feature>
<proteinExistence type="predicted"/>
<feature type="region of interest" description="Disordered" evidence="1">
    <location>
        <begin position="424"/>
        <end position="518"/>
    </location>
</feature>
<feature type="compositionally biased region" description="Pro residues" evidence="1">
    <location>
        <begin position="483"/>
        <end position="494"/>
    </location>
</feature>
<feature type="compositionally biased region" description="Polar residues" evidence="1">
    <location>
        <begin position="8"/>
        <end position="22"/>
    </location>
</feature>
<dbReference type="Proteomes" id="UP001383192">
    <property type="component" value="Unassembled WGS sequence"/>
</dbReference>
<reference evidence="2 3" key="1">
    <citation type="submission" date="2024-01" db="EMBL/GenBank/DDBJ databases">
        <title>A draft genome for a cacao thread blight-causing isolate of Paramarasmius palmivorus.</title>
        <authorList>
            <person name="Baruah I.K."/>
            <person name="Bukari Y."/>
            <person name="Amoako-Attah I."/>
            <person name="Meinhardt L.W."/>
            <person name="Bailey B.A."/>
            <person name="Cohen S.P."/>
        </authorList>
    </citation>
    <scope>NUCLEOTIDE SEQUENCE [LARGE SCALE GENOMIC DNA]</scope>
    <source>
        <strain evidence="2 3">GH-12</strain>
    </source>
</reference>
<name>A0AAW0D241_9AGAR</name>
<feature type="compositionally biased region" description="Pro residues" evidence="1">
    <location>
        <begin position="52"/>
        <end position="64"/>
    </location>
</feature>
<keyword evidence="3" id="KW-1185">Reference proteome</keyword>
<feature type="compositionally biased region" description="Pro residues" evidence="1">
    <location>
        <begin position="424"/>
        <end position="441"/>
    </location>
</feature>
<sequence length="518" mass="54961">MGLLGYFSQASQQENAVVTSPNDDGKPIEAVVPVVEPTSAPPPAEVGSSQPAPAPTPADVPLPLSPVTSQTSEAGPKHDGRRFSFRTFSFTPAAHNKHKYTLSSVEEHQKKEKAHAALSKRLAKPMSRSEKRAEESALLVRTLIVGPSKASPSVSAITAKPQMSKLKSQLLKPKSANKVINHLRNLPVADDVHPEHTHPRGKGCSPIHAVCLEHTDVEEHDMHFAKLSSSSKDEASASESTFGIAQFASAPVDKLTELLSEVRVVDFIATPDFGLGQPGDGKGILAGAVPTAETVLNGIQQITPQLMALGYATGQAIFPDHAGIYPPTDRMSVLTYWWGLEILLPPSSIAYLNSVHSISGTVVNFLSALAMIHNGVREILPFVRYIAQFIDFEFNNIKGQDKGKGVICAATWVMPAALVPRPWDFPPPPPASSPDPAPVPVPSTGEQETPAEESQSKGAVEKPDNANTQPVTKPETPVSPSLPSTPAPVQPPASTPSEKAPVDVTLPIPVSIPAIPVS</sequence>
<accession>A0AAW0D241</accession>
<dbReference type="AlphaFoldDB" id="A0AAW0D241"/>
<evidence type="ECO:0000313" key="3">
    <source>
        <dbReference type="Proteomes" id="UP001383192"/>
    </source>
</evidence>
<feature type="compositionally biased region" description="Polar residues" evidence="1">
    <location>
        <begin position="444"/>
        <end position="457"/>
    </location>
</feature>
<gene>
    <name evidence="2" type="ORF">VNI00_007402</name>
</gene>